<dbReference type="Gene3D" id="3.90.1150.10">
    <property type="entry name" value="Aspartate Aminotransferase, domain 1"/>
    <property type="match status" value="1"/>
</dbReference>
<dbReference type="PANTHER" id="PTHR11601">
    <property type="entry name" value="CYSTEINE DESULFURYLASE FAMILY MEMBER"/>
    <property type="match status" value="1"/>
</dbReference>
<evidence type="ECO:0000259" key="11">
    <source>
        <dbReference type="Pfam" id="PF00266"/>
    </source>
</evidence>
<evidence type="ECO:0000256" key="6">
    <source>
        <dbReference type="ARBA" id="ARBA00022898"/>
    </source>
</evidence>
<sequence length="387" mass="42539">MNSIYFDNAATTQIRKEVVDRMTEVMRDVPGNPSSTHAFGRTAKSQIETARKRIAKLFNVTAGEIVFTSGGTEADNLVINSAVRDLGVRRIITSRIEHHAVLHAAEEVSTCHKIDLQFVNLKECGTPDEAHLEELLKASDVKTLVSLMHVNNEIGNMIDIKAIATLCKSHGALVHSDMVQSVGHYELDLQEIPVDFIAAAAHKFHGPKGIGFAFVRKNSGLKPLIFGGSQERGLRAGTEAVHNIVGLEEALHMSYKNLEEESAYVKGIKTYFAERLQKEIPNVKLNGNCGHSEKSTYTLLNVCLPIAEEKAVLLLFQLDMKGIACSKGSACQSGSTGGSHVLKQVLNDEDFKKPSLRFSFSIYNTKEEVDYVVGVLKEYIESENILA</sequence>
<evidence type="ECO:0000256" key="2">
    <source>
        <dbReference type="ARBA" id="ARBA00006490"/>
    </source>
</evidence>
<gene>
    <name evidence="12" type="ORF">SAMN06265376_105352</name>
</gene>
<comment type="cofactor">
    <cofactor evidence="1 10">
        <name>pyridoxal 5'-phosphate</name>
        <dbReference type="ChEBI" id="CHEBI:597326"/>
    </cofactor>
</comment>
<keyword evidence="13" id="KW-1185">Reference proteome</keyword>
<evidence type="ECO:0000256" key="4">
    <source>
        <dbReference type="ARBA" id="ARBA00022679"/>
    </source>
</evidence>
<proteinExistence type="inferred from homology"/>
<evidence type="ECO:0000256" key="10">
    <source>
        <dbReference type="RuleBase" id="RU004504"/>
    </source>
</evidence>
<dbReference type="InterPro" id="IPR015421">
    <property type="entry name" value="PyrdxlP-dep_Trfase_major"/>
</dbReference>
<dbReference type="AlphaFoldDB" id="A0A239B506"/>
<comment type="catalytic activity">
    <reaction evidence="9">
        <text>(sulfur carrier)-H + L-cysteine = (sulfur carrier)-SH + L-alanine</text>
        <dbReference type="Rhea" id="RHEA:43892"/>
        <dbReference type="Rhea" id="RHEA-COMP:14737"/>
        <dbReference type="Rhea" id="RHEA-COMP:14739"/>
        <dbReference type="ChEBI" id="CHEBI:29917"/>
        <dbReference type="ChEBI" id="CHEBI:35235"/>
        <dbReference type="ChEBI" id="CHEBI:57972"/>
        <dbReference type="ChEBI" id="CHEBI:64428"/>
        <dbReference type="EC" id="2.8.1.7"/>
    </reaction>
</comment>
<evidence type="ECO:0000256" key="8">
    <source>
        <dbReference type="ARBA" id="ARBA00023014"/>
    </source>
</evidence>
<feature type="domain" description="Aminotransferase class V" evidence="11">
    <location>
        <begin position="4"/>
        <end position="372"/>
    </location>
</feature>
<protein>
    <recommendedName>
        <fullName evidence="3">cysteine desulfurase</fullName>
        <ecNumber evidence="3">2.8.1.7</ecNumber>
    </recommendedName>
</protein>
<dbReference type="RefSeq" id="WP_089372592.1">
    <property type="nucleotide sequence ID" value="NZ_BMEP01000006.1"/>
</dbReference>
<dbReference type="Gene3D" id="3.40.640.10">
    <property type="entry name" value="Type I PLP-dependent aspartate aminotransferase-like (Major domain)"/>
    <property type="match status" value="1"/>
</dbReference>
<name>A0A239B506_9FLAO</name>
<evidence type="ECO:0000256" key="7">
    <source>
        <dbReference type="ARBA" id="ARBA00023004"/>
    </source>
</evidence>
<keyword evidence="6" id="KW-0663">Pyridoxal phosphate</keyword>
<dbReference type="EC" id="2.8.1.7" evidence="3"/>
<dbReference type="PANTHER" id="PTHR11601:SF34">
    <property type="entry name" value="CYSTEINE DESULFURASE"/>
    <property type="match status" value="1"/>
</dbReference>
<dbReference type="InterPro" id="IPR015424">
    <property type="entry name" value="PyrdxlP-dep_Trfase"/>
</dbReference>
<dbReference type="InterPro" id="IPR000192">
    <property type="entry name" value="Aminotrans_V_dom"/>
</dbReference>
<dbReference type="GO" id="GO:0051536">
    <property type="term" value="F:iron-sulfur cluster binding"/>
    <property type="evidence" value="ECO:0007669"/>
    <property type="project" value="UniProtKB-KW"/>
</dbReference>
<dbReference type="Pfam" id="PF00266">
    <property type="entry name" value="Aminotran_5"/>
    <property type="match status" value="1"/>
</dbReference>
<dbReference type="PIRSF" id="PIRSF005572">
    <property type="entry name" value="NifS"/>
    <property type="match status" value="1"/>
</dbReference>
<comment type="similarity">
    <text evidence="2">Belongs to the class-V pyridoxal-phosphate-dependent aminotransferase family. NifS/IscS subfamily.</text>
</comment>
<dbReference type="Gene3D" id="1.10.260.50">
    <property type="match status" value="1"/>
</dbReference>
<dbReference type="OrthoDB" id="9808002at2"/>
<dbReference type="InterPro" id="IPR020578">
    <property type="entry name" value="Aminotrans_V_PyrdxlP_BS"/>
</dbReference>
<evidence type="ECO:0000256" key="9">
    <source>
        <dbReference type="ARBA" id="ARBA00050776"/>
    </source>
</evidence>
<keyword evidence="7" id="KW-0408">Iron</keyword>
<evidence type="ECO:0000256" key="1">
    <source>
        <dbReference type="ARBA" id="ARBA00001933"/>
    </source>
</evidence>
<keyword evidence="8" id="KW-0411">Iron-sulfur</keyword>
<evidence type="ECO:0000256" key="3">
    <source>
        <dbReference type="ARBA" id="ARBA00012239"/>
    </source>
</evidence>
<evidence type="ECO:0000313" key="13">
    <source>
        <dbReference type="Proteomes" id="UP000198379"/>
    </source>
</evidence>
<dbReference type="PROSITE" id="PS00595">
    <property type="entry name" value="AA_TRANSFER_CLASS_5"/>
    <property type="match status" value="1"/>
</dbReference>
<evidence type="ECO:0000256" key="5">
    <source>
        <dbReference type="ARBA" id="ARBA00022723"/>
    </source>
</evidence>
<keyword evidence="4" id="KW-0808">Transferase</keyword>
<accession>A0A239B506</accession>
<dbReference type="GO" id="GO:0031071">
    <property type="term" value="F:cysteine desulfurase activity"/>
    <property type="evidence" value="ECO:0007669"/>
    <property type="project" value="UniProtKB-EC"/>
</dbReference>
<keyword evidence="5" id="KW-0479">Metal-binding</keyword>
<dbReference type="EMBL" id="FZNY01000005">
    <property type="protein sequence ID" value="SNS03015.1"/>
    <property type="molecule type" value="Genomic_DNA"/>
</dbReference>
<evidence type="ECO:0000313" key="12">
    <source>
        <dbReference type="EMBL" id="SNS03015.1"/>
    </source>
</evidence>
<dbReference type="SUPFAM" id="SSF53383">
    <property type="entry name" value="PLP-dependent transferases"/>
    <property type="match status" value="1"/>
</dbReference>
<organism evidence="12 13">
    <name type="scientific">Dokdonia pacifica</name>
    <dbReference type="NCBI Taxonomy" id="1627892"/>
    <lineage>
        <taxon>Bacteria</taxon>
        <taxon>Pseudomonadati</taxon>
        <taxon>Bacteroidota</taxon>
        <taxon>Flavobacteriia</taxon>
        <taxon>Flavobacteriales</taxon>
        <taxon>Flavobacteriaceae</taxon>
        <taxon>Dokdonia</taxon>
    </lineage>
</organism>
<dbReference type="InterPro" id="IPR015422">
    <property type="entry name" value="PyrdxlP-dep_Trfase_small"/>
</dbReference>
<dbReference type="InterPro" id="IPR016454">
    <property type="entry name" value="Cysteine_dSase"/>
</dbReference>
<dbReference type="Proteomes" id="UP000198379">
    <property type="component" value="Unassembled WGS sequence"/>
</dbReference>
<dbReference type="GO" id="GO:0046872">
    <property type="term" value="F:metal ion binding"/>
    <property type="evidence" value="ECO:0007669"/>
    <property type="project" value="UniProtKB-KW"/>
</dbReference>
<reference evidence="12 13" key="1">
    <citation type="submission" date="2017-06" db="EMBL/GenBank/DDBJ databases">
        <authorList>
            <person name="Kim H.J."/>
            <person name="Triplett B.A."/>
        </authorList>
    </citation>
    <scope>NUCLEOTIDE SEQUENCE [LARGE SCALE GENOMIC DNA]</scope>
    <source>
        <strain evidence="12 13">DSM 25597</strain>
    </source>
</reference>